<accession>A0A1E3P7T6</accession>
<dbReference type="InterPro" id="IPR014001">
    <property type="entry name" value="Helicase_ATP-bd"/>
</dbReference>
<organism evidence="4 5">
    <name type="scientific">Wickerhamomyces anomalus (strain ATCC 58044 / CBS 1984 / NCYC 433 / NRRL Y-366-8)</name>
    <name type="common">Yeast</name>
    <name type="synonym">Hansenula anomala</name>
    <dbReference type="NCBI Taxonomy" id="683960"/>
    <lineage>
        <taxon>Eukaryota</taxon>
        <taxon>Fungi</taxon>
        <taxon>Dikarya</taxon>
        <taxon>Ascomycota</taxon>
        <taxon>Saccharomycotina</taxon>
        <taxon>Saccharomycetes</taxon>
        <taxon>Phaffomycetales</taxon>
        <taxon>Wickerhamomycetaceae</taxon>
        <taxon>Wickerhamomyces</taxon>
    </lineage>
</organism>
<dbReference type="Proteomes" id="UP000094112">
    <property type="component" value="Unassembled WGS sequence"/>
</dbReference>
<keyword evidence="1" id="KW-0378">Hydrolase</keyword>
<name>A0A1E3P7T6_WICAA</name>
<evidence type="ECO:0008006" key="6">
    <source>
        <dbReference type="Google" id="ProtNLM"/>
    </source>
</evidence>
<dbReference type="PANTHER" id="PTHR47396">
    <property type="entry name" value="TYPE I RESTRICTION ENZYME ECOKI R PROTEIN"/>
    <property type="match status" value="1"/>
</dbReference>
<dbReference type="SUPFAM" id="SSF52540">
    <property type="entry name" value="P-loop containing nucleoside triphosphate hydrolases"/>
    <property type="match status" value="1"/>
</dbReference>
<evidence type="ECO:0000256" key="1">
    <source>
        <dbReference type="ARBA" id="ARBA00022806"/>
    </source>
</evidence>
<dbReference type="PANTHER" id="PTHR47396:SF1">
    <property type="entry name" value="ATP-DEPENDENT HELICASE IRC3-RELATED"/>
    <property type="match status" value="1"/>
</dbReference>
<dbReference type="GO" id="GO:0061749">
    <property type="term" value="F:forked DNA-dependent helicase activity"/>
    <property type="evidence" value="ECO:0007669"/>
    <property type="project" value="EnsemblFungi"/>
</dbReference>
<dbReference type="GO" id="GO:1905082">
    <property type="term" value="P:regulation of mitochondrial translational elongation"/>
    <property type="evidence" value="ECO:0007669"/>
    <property type="project" value="EnsemblFungi"/>
</dbReference>
<dbReference type="GO" id="GO:0070125">
    <property type="term" value="P:mitochondrial translational elongation"/>
    <property type="evidence" value="ECO:0007669"/>
    <property type="project" value="TreeGrafter"/>
</dbReference>
<dbReference type="STRING" id="683960.A0A1E3P7T6"/>
<dbReference type="EMBL" id="KV454209">
    <property type="protein sequence ID" value="ODQ61380.1"/>
    <property type="molecule type" value="Genomic_DNA"/>
</dbReference>
<dbReference type="GO" id="GO:0032042">
    <property type="term" value="P:mitochondrial DNA metabolic process"/>
    <property type="evidence" value="ECO:0007669"/>
    <property type="project" value="EnsemblFungi"/>
</dbReference>
<sequence length="435" mass="48789">MALRLITGCIPGAIQRHLFQPAYNKVLVRTFKTSSRLTKQFHIEEPATPRPKFQLREYQQRCIDQCVDALENDRRRIGVSLPTGGGKTVVFSNLIDQVKPKNGHGDKVMILAHRKELIFQAAATCKSVHPDKIVDVEMANYHATEDADIVIASVQTLMRGRLEKFNPLDFKMIIVDEAHHAAADSYVSTFNYFGITEPDSDVALVGFSATLQRDDDKHLADVIDEVVFHMDTEQMVTDKHLCDAKFTTVKLVNADLSGVTTRGGEFVIPKLAAAVNNPENNELVLRTYFHFVNTQNVRSALLFGVDIKHVRSLAALFKERGVDADFVTSETKAPVRKERIDKFKKGELSVLMNCGIFTEGTDIPNIDCVLLVRPTRSKNLLIQMIGRGLRLHHLKEFCHIVDFVGVNNANVISVPCLRGLPNDDQINDLTLEEME</sequence>
<dbReference type="InterPro" id="IPR001650">
    <property type="entry name" value="Helicase_C-like"/>
</dbReference>
<keyword evidence="5" id="KW-1185">Reference proteome</keyword>
<dbReference type="InterPro" id="IPR027417">
    <property type="entry name" value="P-loop_NTPase"/>
</dbReference>
<protein>
    <recommendedName>
        <fullName evidence="6">ATP-dependent helicase IRC3</fullName>
    </recommendedName>
</protein>
<keyword evidence="1" id="KW-0347">Helicase</keyword>
<dbReference type="Pfam" id="PF00271">
    <property type="entry name" value="Helicase_C"/>
    <property type="match status" value="1"/>
</dbReference>
<dbReference type="GO" id="GO:0000403">
    <property type="term" value="F:Y-form DNA binding"/>
    <property type="evidence" value="ECO:0007669"/>
    <property type="project" value="EnsemblFungi"/>
</dbReference>
<keyword evidence="1" id="KW-0067">ATP-binding</keyword>
<dbReference type="GO" id="GO:0005759">
    <property type="term" value="C:mitochondrial matrix"/>
    <property type="evidence" value="ECO:0007669"/>
    <property type="project" value="EnsemblFungi"/>
</dbReference>
<dbReference type="InterPro" id="IPR050742">
    <property type="entry name" value="Helicase_Restrict-Modif_Enz"/>
</dbReference>
<dbReference type="GeneID" id="30198799"/>
<feature type="domain" description="Helicase ATP-binding" evidence="2">
    <location>
        <begin position="68"/>
        <end position="229"/>
    </location>
</feature>
<dbReference type="SMART" id="SM00490">
    <property type="entry name" value="HELICc"/>
    <property type="match status" value="1"/>
</dbReference>
<dbReference type="Pfam" id="PF04851">
    <property type="entry name" value="ResIII"/>
    <property type="match status" value="1"/>
</dbReference>
<dbReference type="OrthoDB" id="16911at2759"/>
<evidence type="ECO:0000259" key="2">
    <source>
        <dbReference type="PROSITE" id="PS51192"/>
    </source>
</evidence>
<dbReference type="RefSeq" id="XP_019040587.1">
    <property type="nucleotide sequence ID" value="XM_019181553.1"/>
</dbReference>
<feature type="non-terminal residue" evidence="4">
    <location>
        <position position="435"/>
    </location>
</feature>
<dbReference type="GO" id="GO:0016787">
    <property type="term" value="F:hydrolase activity"/>
    <property type="evidence" value="ECO:0007669"/>
    <property type="project" value="InterPro"/>
</dbReference>
<dbReference type="AlphaFoldDB" id="A0A1E3P7T6"/>
<gene>
    <name evidence="4" type="ORF">WICANDRAFT_28919</name>
</gene>
<feature type="domain" description="Helicase C-terminal" evidence="3">
    <location>
        <begin position="284"/>
        <end position="435"/>
    </location>
</feature>
<dbReference type="PROSITE" id="PS51194">
    <property type="entry name" value="HELICASE_CTER"/>
    <property type="match status" value="1"/>
</dbReference>
<evidence type="ECO:0000313" key="4">
    <source>
        <dbReference type="EMBL" id="ODQ61380.1"/>
    </source>
</evidence>
<evidence type="ECO:0000259" key="3">
    <source>
        <dbReference type="PROSITE" id="PS51194"/>
    </source>
</evidence>
<dbReference type="CDD" id="cd18032">
    <property type="entry name" value="DEXHc_RE_I_III_res"/>
    <property type="match status" value="1"/>
</dbReference>
<dbReference type="PROSITE" id="PS51192">
    <property type="entry name" value="HELICASE_ATP_BIND_1"/>
    <property type="match status" value="1"/>
</dbReference>
<evidence type="ECO:0000313" key="5">
    <source>
        <dbReference type="Proteomes" id="UP000094112"/>
    </source>
</evidence>
<dbReference type="GO" id="GO:0005524">
    <property type="term" value="F:ATP binding"/>
    <property type="evidence" value="ECO:0007669"/>
    <property type="project" value="InterPro"/>
</dbReference>
<dbReference type="Gene3D" id="3.40.50.300">
    <property type="entry name" value="P-loop containing nucleotide triphosphate hydrolases"/>
    <property type="match status" value="2"/>
</dbReference>
<dbReference type="InterPro" id="IPR006935">
    <property type="entry name" value="Helicase/UvrB_N"/>
</dbReference>
<dbReference type="GO" id="GO:0036121">
    <property type="term" value="F:double-stranded DNA helicase activity"/>
    <property type="evidence" value="ECO:0007669"/>
    <property type="project" value="EnsemblFungi"/>
</dbReference>
<dbReference type="CDD" id="cd18799">
    <property type="entry name" value="SF2_C_EcoAI-like"/>
    <property type="match status" value="1"/>
</dbReference>
<proteinExistence type="predicted"/>
<keyword evidence="1" id="KW-0547">Nucleotide-binding</keyword>
<reference evidence="4 5" key="1">
    <citation type="journal article" date="2016" name="Proc. Natl. Acad. Sci. U.S.A.">
        <title>Comparative genomics of biotechnologically important yeasts.</title>
        <authorList>
            <person name="Riley R."/>
            <person name="Haridas S."/>
            <person name="Wolfe K.H."/>
            <person name="Lopes M.R."/>
            <person name="Hittinger C.T."/>
            <person name="Goeker M."/>
            <person name="Salamov A.A."/>
            <person name="Wisecaver J.H."/>
            <person name="Long T.M."/>
            <person name="Calvey C.H."/>
            <person name="Aerts A.L."/>
            <person name="Barry K.W."/>
            <person name="Choi C."/>
            <person name="Clum A."/>
            <person name="Coughlan A.Y."/>
            <person name="Deshpande S."/>
            <person name="Douglass A.P."/>
            <person name="Hanson S.J."/>
            <person name="Klenk H.-P."/>
            <person name="LaButti K.M."/>
            <person name="Lapidus A."/>
            <person name="Lindquist E.A."/>
            <person name="Lipzen A.M."/>
            <person name="Meier-Kolthoff J.P."/>
            <person name="Ohm R.A."/>
            <person name="Otillar R.P."/>
            <person name="Pangilinan J.L."/>
            <person name="Peng Y."/>
            <person name="Rokas A."/>
            <person name="Rosa C.A."/>
            <person name="Scheuner C."/>
            <person name="Sibirny A.A."/>
            <person name="Slot J.C."/>
            <person name="Stielow J.B."/>
            <person name="Sun H."/>
            <person name="Kurtzman C.P."/>
            <person name="Blackwell M."/>
            <person name="Grigoriev I.V."/>
            <person name="Jeffries T.W."/>
        </authorList>
    </citation>
    <scope>NUCLEOTIDE SEQUENCE [LARGE SCALE GENOMIC DNA]</scope>
    <source>
        <strain evidence="5">ATCC 58044 / CBS 1984 / NCYC 433 / NRRL Y-366-8</strain>
    </source>
</reference>
<dbReference type="SMART" id="SM00487">
    <property type="entry name" value="DEXDc"/>
    <property type="match status" value="1"/>
</dbReference>